<organism evidence="1 2">
    <name type="scientific">Xenorhabdus mauleonii</name>
    <dbReference type="NCBI Taxonomy" id="351675"/>
    <lineage>
        <taxon>Bacteria</taxon>
        <taxon>Pseudomonadati</taxon>
        <taxon>Pseudomonadota</taxon>
        <taxon>Gammaproteobacteria</taxon>
        <taxon>Enterobacterales</taxon>
        <taxon>Morganellaceae</taxon>
        <taxon>Xenorhabdus</taxon>
    </lineage>
</organism>
<gene>
    <name evidence="1" type="ORF">SAMN05421680_111158</name>
</gene>
<protein>
    <recommendedName>
        <fullName evidence="3">Phage tail fibre repeat-containing protein</fullName>
    </recommendedName>
</protein>
<feature type="non-terminal residue" evidence="1">
    <location>
        <position position="1"/>
    </location>
</feature>
<evidence type="ECO:0000313" key="2">
    <source>
        <dbReference type="Proteomes" id="UP000198919"/>
    </source>
</evidence>
<evidence type="ECO:0000313" key="1">
    <source>
        <dbReference type="EMBL" id="SFJ59562.1"/>
    </source>
</evidence>
<sequence length="166" mass="17642">GLVEVRDKARNAVPSGRRVNGKPLAGDISLTAADVGAYSRGETYSRGEMEGRIAEVKAVASHTMGGMRISAIRRNGNGGLVAIGGTPGPFGSTRGGTKIDDSGRLKGEVLLNIVTHTTNNASKIQQRHYAVIQYLMNGAWVTIAEDDFMTSDLNTSHYERGSSGRH</sequence>
<proteinExistence type="predicted"/>
<dbReference type="AlphaFoldDB" id="A0A1I3SMX4"/>
<evidence type="ECO:0008006" key="3">
    <source>
        <dbReference type="Google" id="ProtNLM"/>
    </source>
</evidence>
<accession>A0A1I3SMX4</accession>
<dbReference type="EMBL" id="FORG01000011">
    <property type="protein sequence ID" value="SFJ59562.1"/>
    <property type="molecule type" value="Genomic_DNA"/>
</dbReference>
<dbReference type="Proteomes" id="UP000198919">
    <property type="component" value="Unassembled WGS sequence"/>
</dbReference>
<name>A0A1I3SMX4_9GAMM</name>
<reference evidence="2" key="1">
    <citation type="submission" date="2016-10" db="EMBL/GenBank/DDBJ databases">
        <authorList>
            <person name="Varghese N."/>
            <person name="Submissions S."/>
        </authorList>
    </citation>
    <scope>NUCLEOTIDE SEQUENCE [LARGE SCALE GENOMIC DNA]</scope>
    <source>
        <strain evidence="2">DSM 17908</strain>
    </source>
</reference>